<dbReference type="InterPro" id="IPR036390">
    <property type="entry name" value="WH_DNA-bd_sf"/>
</dbReference>
<protein>
    <submittedName>
        <fullName evidence="2">MarR family transcriptional regulator</fullName>
    </submittedName>
</protein>
<dbReference type="InterPro" id="IPR036388">
    <property type="entry name" value="WH-like_DNA-bd_sf"/>
</dbReference>
<dbReference type="AlphaFoldDB" id="A0A8J3FTZ1"/>
<dbReference type="PANTHER" id="PTHR33164">
    <property type="entry name" value="TRANSCRIPTIONAL REGULATOR, MARR FAMILY"/>
    <property type="match status" value="1"/>
</dbReference>
<dbReference type="Gene3D" id="1.10.10.10">
    <property type="entry name" value="Winged helix-like DNA-binding domain superfamily/Winged helix DNA-binding domain"/>
    <property type="match status" value="1"/>
</dbReference>
<dbReference type="EMBL" id="BMMK01000005">
    <property type="protein sequence ID" value="GGM45608.1"/>
    <property type="molecule type" value="Genomic_DNA"/>
</dbReference>
<dbReference type="InterPro" id="IPR000835">
    <property type="entry name" value="HTH_MarR-typ"/>
</dbReference>
<name>A0A8J3FTZ1_9PSEU</name>
<dbReference type="GO" id="GO:0003700">
    <property type="term" value="F:DNA-binding transcription factor activity"/>
    <property type="evidence" value="ECO:0007669"/>
    <property type="project" value="InterPro"/>
</dbReference>
<dbReference type="GO" id="GO:0006950">
    <property type="term" value="P:response to stress"/>
    <property type="evidence" value="ECO:0007669"/>
    <property type="project" value="TreeGrafter"/>
</dbReference>
<dbReference type="Proteomes" id="UP000637578">
    <property type="component" value="Unassembled WGS sequence"/>
</dbReference>
<dbReference type="SUPFAM" id="SSF46785">
    <property type="entry name" value="Winged helix' DNA-binding domain"/>
    <property type="match status" value="1"/>
</dbReference>
<organism evidence="2 3">
    <name type="scientific">Longimycelium tulufanense</name>
    <dbReference type="NCBI Taxonomy" id="907463"/>
    <lineage>
        <taxon>Bacteria</taxon>
        <taxon>Bacillati</taxon>
        <taxon>Actinomycetota</taxon>
        <taxon>Actinomycetes</taxon>
        <taxon>Pseudonocardiales</taxon>
        <taxon>Pseudonocardiaceae</taxon>
        <taxon>Longimycelium</taxon>
    </lineage>
</organism>
<dbReference type="RefSeq" id="WP_189055446.1">
    <property type="nucleotide sequence ID" value="NZ_BMMK01000005.1"/>
</dbReference>
<evidence type="ECO:0000313" key="3">
    <source>
        <dbReference type="Proteomes" id="UP000637578"/>
    </source>
</evidence>
<dbReference type="Pfam" id="PF12802">
    <property type="entry name" value="MarR_2"/>
    <property type="match status" value="1"/>
</dbReference>
<gene>
    <name evidence="2" type="primary">marR</name>
    <name evidence="2" type="ORF">GCM10012275_15830</name>
</gene>
<evidence type="ECO:0000313" key="2">
    <source>
        <dbReference type="EMBL" id="GGM45608.1"/>
    </source>
</evidence>
<evidence type="ECO:0000259" key="1">
    <source>
        <dbReference type="PROSITE" id="PS50995"/>
    </source>
</evidence>
<comment type="caution">
    <text evidence="2">The sequence shown here is derived from an EMBL/GenBank/DDBJ whole genome shotgun (WGS) entry which is preliminary data.</text>
</comment>
<reference evidence="2" key="1">
    <citation type="journal article" date="2014" name="Int. J. Syst. Evol. Microbiol.">
        <title>Complete genome sequence of Corynebacterium casei LMG S-19264T (=DSM 44701T), isolated from a smear-ripened cheese.</title>
        <authorList>
            <consortium name="US DOE Joint Genome Institute (JGI-PGF)"/>
            <person name="Walter F."/>
            <person name="Albersmeier A."/>
            <person name="Kalinowski J."/>
            <person name="Ruckert C."/>
        </authorList>
    </citation>
    <scope>NUCLEOTIDE SEQUENCE</scope>
    <source>
        <strain evidence="2">CGMCC 4.5737</strain>
    </source>
</reference>
<keyword evidence="3" id="KW-1185">Reference proteome</keyword>
<proteinExistence type="predicted"/>
<sequence length="165" mass="18284">MAGAEDDATDLAALLGDPLVRGFGVILEVTARLERLVATSLEREFGISHTMFEVLLRLAEAPDRRLPVGELGRLLVVTSGGATRLVNRMAERDLVHRRTSPIDRRVQIVEMTDHGADVLRRAAAVHAAHLRELLGEPLPAEELTRMFESLDRLGAALRERLPYLH</sequence>
<dbReference type="PANTHER" id="PTHR33164:SF99">
    <property type="entry name" value="MARR FAMILY REGULATORY PROTEIN"/>
    <property type="match status" value="1"/>
</dbReference>
<dbReference type="InterPro" id="IPR039422">
    <property type="entry name" value="MarR/SlyA-like"/>
</dbReference>
<feature type="domain" description="HTH marR-type" evidence="1">
    <location>
        <begin position="19"/>
        <end position="155"/>
    </location>
</feature>
<accession>A0A8J3FTZ1</accession>
<reference evidence="2" key="2">
    <citation type="submission" date="2020-09" db="EMBL/GenBank/DDBJ databases">
        <authorList>
            <person name="Sun Q."/>
            <person name="Zhou Y."/>
        </authorList>
    </citation>
    <scope>NUCLEOTIDE SEQUENCE</scope>
    <source>
        <strain evidence="2">CGMCC 4.5737</strain>
    </source>
</reference>
<dbReference type="PROSITE" id="PS50995">
    <property type="entry name" value="HTH_MARR_2"/>
    <property type="match status" value="1"/>
</dbReference>
<dbReference type="SMART" id="SM00347">
    <property type="entry name" value="HTH_MARR"/>
    <property type="match status" value="1"/>
</dbReference>